<keyword evidence="2" id="KW-1185">Reference proteome</keyword>
<sequence length="239" mass="27269">MLSGGGTNTHTLSLLNCRSSSCIDAIHAGSVIASLTFFGSIVLTVKAYMHVSPSVLNIHKGTVNIHKARIEPSKKLKLRTETLDELRNYLRIVDFEQNTQDRESLEAISMITEFKVIDSPDGEYLIIFRANNHFRAFNTLWEILHILDRQDLYHLYRVVQGYYKHIPPTGLGLVLLGVHTLKLEDGTMIHMLAERRYPLSRELMIRMLDHGIEVEDESEIAITLIHLFILWTTEDGDNS</sequence>
<dbReference type="EMBL" id="BQNB010008739">
    <property type="protein sequence ID" value="GJS53628.1"/>
    <property type="molecule type" value="Genomic_DNA"/>
</dbReference>
<accession>A0ABQ4WLA3</accession>
<reference evidence="1" key="1">
    <citation type="journal article" date="2022" name="Int. J. Mol. Sci.">
        <title>Draft Genome of Tanacetum Coccineum: Genomic Comparison of Closely Related Tanacetum-Family Plants.</title>
        <authorList>
            <person name="Yamashiro T."/>
            <person name="Shiraishi A."/>
            <person name="Nakayama K."/>
            <person name="Satake H."/>
        </authorList>
    </citation>
    <scope>NUCLEOTIDE SEQUENCE</scope>
</reference>
<proteinExistence type="predicted"/>
<dbReference type="Proteomes" id="UP001151760">
    <property type="component" value="Unassembled WGS sequence"/>
</dbReference>
<organism evidence="1 2">
    <name type="scientific">Tanacetum coccineum</name>
    <dbReference type="NCBI Taxonomy" id="301880"/>
    <lineage>
        <taxon>Eukaryota</taxon>
        <taxon>Viridiplantae</taxon>
        <taxon>Streptophyta</taxon>
        <taxon>Embryophyta</taxon>
        <taxon>Tracheophyta</taxon>
        <taxon>Spermatophyta</taxon>
        <taxon>Magnoliopsida</taxon>
        <taxon>eudicotyledons</taxon>
        <taxon>Gunneridae</taxon>
        <taxon>Pentapetalae</taxon>
        <taxon>asterids</taxon>
        <taxon>campanulids</taxon>
        <taxon>Asterales</taxon>
        <taxon>Asteraceae</taxon>
        <taxon>Asteroideae</taxon>
        <taxon>Anthemideae</taxon>
        <taxon>Anthemidinae</taxon>
        <taxon>Tanacetum</taxon>
    </lineage>
</organism>
<protein>
    <submittedName>
        <fullName evidence="1">Uncharacterized protein</fullName>
    </submittedName>
</protein>
<reference evidence="1" key="2">
    <citation type="submission" date="2022-01" db="EMBL/GenBank/DDBJ databases">
        <authorList>
            <person name="Yamashiro T."/>
            <person name="Shiraishi A."/>
            <person name="Satake H."/>
            <person name="Nakayama K."/>
        </authorList>
    </citation>
    <scope>NUCLEOTIDE SEQUENCE</scope>
</reference>
<evidence type="ECO:0000313" key="1">
    <source>
        <dbReference type="EMBL" id="GJS53628.1"/>
    </source>
</evidence>
<gene>
    <name evidence="1" type="ORF">Tco_0626990</name>
</gene>
<comment type="caution">
    <text evidence="1">The sequence shown here is derived from an EMBL/GenBank/DDBJ whole genome shotgun (WGS) entry which is preliminary data.</text>
</comment>
<evidence type="ECO:0000313" key="2">
    <source>
        <dbReference type="Proteomes" id="UP001151760"/>
    </source>
</evidence>
<name>A0ABQ4WLA3_9ASTR</name>